<dbReference type="EMBL" id="KB822711">
    <property type="protein sequence ID" value="ETN47150.1"/>
    <property type="molecule type" value="Genomic_DNA"/>
</dbReference>
<name>W2SET8_CYPE1</name>
<protein>
    <recommendedName>
        <fullName evidence="2">DUF6594 domain-containing protein</fullName>
    </recommendedName>
</protein>
<dbReference type="Pfam" id="PF20237">
    <property type="entry name" value="DUF6594"/>
    <property type="match status" value="1"/>
</dbReference>
<accession>W2SET8</accession>
<dbReference type="OrthoDB" id="3533814at2759"/>
<evidence type="ECO:0000313" key="4">
    <source>
        <dbReference type="Proteomes" id="UP000030752"/>
    </source>
</evidence>
<keyword evidence="4" id="KW-1185">Reference proteome</keyword>
<feature type="transmembrane region" description="Helical" evidence="1">
    <location>
        <begin position="236"/>
        <end position="256"/>
    </location>
</feature>
<dbReference type="InterPro" id="IPR046529">
    <property type="entry name" value="DUF6594"/>
</dbReference>
<dbReference type="HOGENOM" id="CLU_051118_2_1_1"/>
<proteinExistence type="predicted"/>
<dbReference type="STRING" id="1220924.W2SET8"/>
<keyword evidence="1" id="KW-0812">Transmembrane</keyword>
<evidence type="ECO:0000259" key="2">
    <source>
        <dbReference type="Pfam" id="PF20237"/>
    </source>
</evidence>
<dbReference type="AlphaFoldDB" id="W2SET8"/>
<dbReference type="Proteomes" id="UP000030752">
    <property type="component" value="Unassembled WGS sequence"/>
</dbReference>
<dbReference type="PANTHER" id="PTHR34502">
    <property type="entry name" value="DUF6594 DOMAIN-CONTAINING PROTEIN-RELATED"/>
    <property type="match status" value="1"/>
</dbReference>
<reference evidence="3 4" key="1">
    <citation type="submission" date="2013-03" db="EMBL/GenBank/DDBJ databases">
        <title>The Genome Sequence of Phialophora europaea CBS 101466.</title>
        <authorList>
            <consortium name="The Broad Institute Genomics Platform"/>
            <person name="Cuomo C."/>
            <person name="de Hoog S."/>
            <person name="Gorbushina A."/>
            <person name="Walker B."/>
            <person name="Young S.K."/>
            <person name="Zeng Q."/>
            <person name="Gargeya S."/>
            <person name="Fitzgerald M."/>
            <person name="Haas B."/>
            <person name="Abouelleil A."/>
            <person name="Allen A.W."/>
            <person name="Alvarado L."/>
            <person name="Arachchi H.M."/>
            <person name="Berlin A.M."/>
            <person name="Chapman S.B."/>
            <person name="Gainer-Dewar J."/>
            <person name="Goldberg J."/>
            <person name="Griggs A."/>
            <person name="Gujja S."/>
            <person name="Hansen M."/>
            <person name="Howarth C."/>
            <person name="Imamovic A."/>
            <person name="Ireland A."/>
            <person name="Larimer J."/>
            <person name="McCowan C."/>
            <person name="Murphy C."/>
            <person name="Pearson M."/>
            <person name="Poon T.W."/>
            <person name="Priest M."/>
            <person name="Roberts A."/>
            <person name="Saif S."/>
            <person name="Shea T."/>
            <person name="Sisk P."/>
            <person name="Sykes S."/>
            <person name="Wortman J."/>
            <person name="Nusbaum C."/>
            <person name="Birren B."/>
        </authorList>
    </citation>
    <scope>NUCLEOTIDE SEQUENCE [LARGE SCALE GENOMIC DNA]</scope>
    <source>
        <strain evidence="3 4">CBS 101466</strain>
    </source>
</reference>
<dbReference type="RefSeq" id="XP_008711862.1">
    <property type="nucleotide sequence ID" value="XM_008713640.1"/>
</dbReference>
<keyword evidence="1" id="KW-0472">Membrane</keyword>
<keyword evidence="1" id="KW-1133">Transmembrane helix</keyword>
<dbReference type="VEuPathDB" id="FungiDB:HMPREF1541_01341"/>
<organism evidence="3 4">
    <name type="scientific">Cyphellophora europaea (strain CBS 101466)</name>
    <name type="common">Phialophora europaea</name>
    <dbReference type="NCBI Taxonomy" id="1220924"/>
    <lineage>
        <taxon>Eukaryota</taxon>
        <taxon>Fungi</taxon>
        <taxon>Dikarya</taxon>
        <taxon>Ascomycota</taxon>
        <taxon>Pezizomycotina</taxon>
        <taxon>Eurotiomycetes</taxon>
        <taxon>Chaetothyriomycetidae</taxon>
        <taxon>Chaetothyriales</taxon>
        <taxon>Cyphellophoraceae</taxon>
        <taxon>Cyphellophora</taxon>
    </lineage>
</organism>
<dbReference type="InParanoid" id="W2SET8"/>
<gene>
    <name evidence="3" type="ORF">HMPREF1541_01341</name>
</gene>
<dbReference type="GeneID" id="19968680"/>
<evidence type="ECO:0000313" key="3">
    <source>
        <dbReference type="EMBL" id="ETN47150.1"/>
    </source>
</evidence>
<evidence type="ECO:0000256" key="1">
    <source>
        <dbReference type="SAM" id="Phobius"/>
    </source>
</evidence>
<dbReference type="PANTHER" id="PTHR34502:SF5">
    <property type="entry name" value="DUF6594 DOMAIN-CONTAINING PROTEIN"/>
    <property type="match status" value="1"/>
</dbReference>
<sequence>MDGYTRLAALMATQKEYSIFRRFQSIRTLRLLYLSAEISHLSDELSVVVEADRESDDPEKQMYETYYAQQMKSRSNTQAHLWHELDAKLRDYGDLLLQHHRLTALPRATPRQHRKLTEWLHDKRGGHGFLRGVEAAVWDDEWAADLSSLQPPAADLLTRLIDKIAIPLYHRTVGHRRQQHVYISNPYTGQERMQMPLHSYSDTRIARFAETVSSMLASLMPALGTLGLSFVPGERARLGLVVGLTCLFSLALILVTNARRIDMFVATSAFAAVLGVFVGNDCSGSSCGSS</sequence>
<dbReference type="eggNOG" id="ENOG502SQ2Y">
    <property type="taxonomic scope" value="Eukaryota"/>
</dbReference>
<feature type="domain" description="DUF6594" evidence="2">
    <location>
        <begin position="4"/>
        <end position="274"/>
    </location>
</feature>